<evidence type="ECO:0000256" key="1">
    <source>
        <dbReference type="ARBA" id="ARBA00011066"/>
    </source>
</evidence>
<evidence type="ECO:0000256" key="2">
    <source>
        <dbReference type="ARBA" id="ARBA00022679"/>
    </source>
</evidence>
<gene>
    <name evidence="6" type="ORF">BWR18_19525</name>
</gene>
<dbReference type="Pfam" id="PF00696">
    <property type="entry name" value="AA_kinase"/>
    <property type="match status" value="1"/>
</dbReference>
<dbReference type="GO" id="GO:0008804">
    <property type="term" value="F:carbamate kinase activity"/>
    <property type="evidence" value="ECO:0007669"/>
    <property type="project" value="InterPro"/>
</dbReference>
<dbReference type="RefSeq" id="WP_076630510.1">
    <property type="nucleotide sequence ID" value="NZ_CP019313.1"/>
</dbReference>
<proteinExistence type="inferred from homology"/>
<dbReference type="GO" id="GO:0005829">
    <property type="term" value="C:cytosol"/>
    <property type="evidence" value="ECO:0007669"/>
    <property type="project" value="TreeGrafter"/>
</dbReference>
<evidence type="ECO:0000313" key="7">
    <source>
        <dbReference type="Proteomes" id="UP000186336"/>
    </source>
</evidence>
<keyword evidence="6" id="KW-0614">Plasmid</keyword>
<geneLocation type="plasmid" evidence="6 7">
    <name>pDOK1-4-1</name>
</geneLocation>
<accession>A0A1P8N158</accession>
<evidence type="ECO:0000256" key="3">
    <source>
        <dbReference type="ARBA" id="ARBA00022777"/>
    </source>
</evidence>
<keyword evidence="3 4" id="KW-0418">Kinase</keyword>
<keyword evidence="7" id="KW-1185">Reference proteome</keyword>
<evidence type="ECO:0000256" key="4">
    <source>
        <dbReference type="PIRNR" id="PIRNR000723"/>
    </source>
</evidence>
<sequence>MRIVTALGGTALLGAERDLGADDQRANLVCAAKALARIALEHQLIVAHGDGPQAGVLALQAEHGGALPRDVLGAQTESLTGYMLEQELGNWLPFDTPIATLIPMIEVDLDDPAFDEPTCCVGPVHDRAEAERIVARTGWEMRADGAGWRRAVAALRPRRIFQKRPLQWLVEQGTLVICAGGGGVPTAYNDAGDLVAVEAVVDRDFAAELLAREVGADMFIAATDVGAVFLDWGTADQRAVRTASPEALERHGFAAGTMGIKVAAACQFVRATGKVAAIGAVSDLSAMVAGEGGTVISPDVTGITFHEAAPLHGAATGQQVRHGT</sequence>
<dbReference type="NCBIfam" id="NF009008">
    <property type="entry name" value="PRK12354.1"/>
    <property type="match status" value="1"/>
</dbReference>
<dbReference type="KEGG" id="tom:BWR18_19525"/>
<evidence type="ECO:0000259" key="5">
    <source>
        <dbReference type="Pfam" id="PF00696"/>
    </source>
</evidence>
<dbReference type="PRINTS" id="PR01469">
    <property type="entry name" value="CARBMTKINASE"/>
</dbReference>
<dbReference type="PANTHER" id="PTHR30409:SF1">
    <property type="entry name" value="CARBAMATE KINASE-RELATED"/>
    <property type="match status" value="1"/>
</dbReference>
<evidence type="ECO:0000313" key="6">
    <source>
        <dbReference type="EMBL" id="APX14050.1"/>
    </source>
</evidence>
<dbReference type="InterPro" id="IPR003964">
    <property type="entry name" value="Carb_kinase"/>
</dbReference>
<keyword evidence="2 4" id="KW-0808">Transferase</keyword>
<dbReference type="PANTHER" id="PTHR30409">
    <property type="entry name" value="CARBAMATE KINASE"/>
    <property type="match status" value="1"/>
</dbReference>
<dbReference type="AlphaFoldDB" id="A0A1P8N158"/>
<feature type="domain" description="Aspartate/glutamate/uridylate kinase" evidence="5">
    <location>
        <begin position="1"/>
        <end position="273"/>
    </location>
</feature>
<dbReference type="GO" id="GO:0019546">
    <property type="term" value="P:L-arginine deiminase pathway"/>
    <property type="evidence" value="ECO:0007669"/>
    <property type="project" value="TreeGrafter"/>
</dbReference>
<protein>
    <recommendedName>
        <fullName evidence="4">Carbamate kinase</fullName>
    </recommendedName>
</protein>
<name>A0A1P8N158_9RHOB</name>
<comment type="similarity">
    <text evidence="1 4">Belongs to the carbamate kinase family.</text>
</comment>
<dbReference type="SUPFAM" id="SSF53633">
    <property type="entry name" value="Carbamate kinase-like"/>
    <property type="match status" value="1"/>
</dbReference>
<dbReference type="Proteomes" id="UP000186336">
    <property type="component" value="Plasmid pDOK1-4-1"/>
</dbReference>
<dbReference type="EMBL" id="CP019313">
    <property type="protein sequence ID" value="APX14050.1"/>
    <property type="molecule type" value="Genomic_DNA"/>
</dbReference>
<dbReference type="PIRSF" id="PIRSF000723">
    <property type="entry name" value="Carbamate_kin"/>
    <property type="match status" value="1"/>
</dbReference>
<organism evidence="6 7">
    <name type="scientific">Tateyamaria omphalii</name>
    <dbReference type="NCBI Taxonomy" id="299262"/>
    <lineage>
        <taxon>Bacteria</taxon>
        <taxon>Pseudomonadati</taxon>
        <taxon>Pseudomonadota</taxon>
        <taxon>Alphaproteobacteria</taxon>
        <taxon>Rhodobacterales</taxon>
        <taxon>Roseobacteraceae</taxon>
        <taxon>Tateyamaria</taxon>
    </lineage>
</organism>
<reference evidence="6 7" key="1">
    <citation type="submission" date="2017-01" db="EMBL/GenBank/DDBJ databases">
        <title>Complete genome of Tateyamaria omphalii DOK1-4 isolated from seawater in Dokdo.</title>
        <authorList>
            <person name="Kim J.H."/>
            <person name="Chi W.-J."/>
        </authorList>
    </citation>
    <scope>NUCLEOTIDE SEQUENCE [LARGE SCALE GENOMIC DNA]</scope>
    <source>
        <strain evidence="6 7">DOK1-4</strain>
        <plasmid evidence="6 7">pDOK1-4-1</plasmid>
    </source>
</reference>
<dbReference type="InterPro" id="IPR036393">
    <property type="entry name" value="AceGlu_kinase-like_sf"/>
</dbReference>
<dbReference type="CDD" id="cd04235">
    <property type="entry name" value="AAK_CK"/>
    <property type="match status" value="1"/>
</dbReference>
<dbReference type="Gene3D" id="3.40.1160.10">
    <property type="entry name" value="Acetylglutamate kinase-like"/>
    <property type="match status" value="1"/>
</dbReference>
<dbReference type="OrthoDB" id="9766717at2"/>
<dbReference type="InterPro" id="IPR001048">
    <property type="entry name" value="Asp/Glu/Uridylate_kinase"/>
</dbReference>